<dbReference type="Proteomes" id="UP001369086">
    <property type="component" value="Unassembled WGS sequence"/>
</dbReference>
<dbReference type="PROSITE" id="PS00237">
    <property type="entry name" value="G_PROTEIN_RECEP_F1_1"/>
    <property type="match status" value="1"/>
</dbReference>
<evidence type="ECO:0000256" key="1">
    <source>
        <dbReference type="ARBA" id="ARBA00004651"/>
    </source>
</evidence>
<gene>
    <name evidence="14" type="ORF">HHUSO_G11855</name>
</gene>
<feature type="transmembrane region" description="Helical" evidence="12">
    <location>
        <begin position="236"/>
        <end position="263"/>
    </location>
</feature>
<dbReference type="EMBL" id="JAHFZB010000009">
    <property type="protein sequence ID" value="KAK6485934.1"/>
    <property type="molecule type" value="Genomic_DNA"/>
</dbReference>
<evidence type="ECO:0000256" key="7">
    <source>
        <dbReference type="ARBA" id="ARBA00023136"/>
    </source>
</evidence>
<keyword evidence="7 12" id="KW-0472">Membrane</keyword>
<feature type="transmembrane region" description="Helical" evidence="12">
    <location>
        <begin position="107"/>
        <end position="127"/>
    </location>
</feature>
<proteinExistence type="inferred from homology"/>
<dbReference type="PROSITE" id="PS50262">
    <property type="entry name" value="G_PROTEIN_RECEP_F1_2"/>
    <property type="match status" value="1"/>
</dbReference>
<feature type="transmembrane region" description="Helical" evidence="12">
    <location>
        <begin position="147"/>
        <end position="165"/>
    </location>
</feature>
<evidence type="ECO:0000259" key="13">
    <source>
        <dbReference type="PROSITE" id="PS50262"/>
    </source>
</evidence>
<dbReference type="SUPFAM" id="SSF81321">
    <property type="entry name" value="Family A G protein-coupled receptor-like"/>
    <property type="match status" value="1"/>
</dbReference>
<feature type="region of interest" description="Disordered" evidence="11">
    <location>
        <begin position="312"/>
        <end position="331"/>
    </location>
</feature>
<accession>A0ABR0ZM89</accession>
<dbReference type="PRINTS" id="PR01157">
    <property type="entry name" value="P2YPURNOCPTR"/>
</dbReference>
<name>A0ABR0ZM89_HUSHU</name>
<keyword evidence="4 10" id="KW-0812">Transmembrane</keyword>
<evidence type="ECO:0000256" key="9">
    <source>
        <dbReference type="ARBA" id="ARBA00023224"/>
    </source>
</evidence>
<comment type="similarity">
    <text evidence="10">Belongs to the G-protein coupled receptor 1 family.</text>
</comment>
<reference evidence="14 15" key="1">
    <citation type="submission" date="2021-05" db="EMBL/GenBank/DDBJ databases">
        <authorList>
            <person name="Zahm M."/>
            <person name="Klopp C."/>
            <person name="Cabau C."/>
            <person name="Kuhl H."/>
            <person name="Suciu R."/>
            <person name="Ciorpac M."/>
            <person name="Holostenco D."/>
            <person name="Gessner J."/>
            <person name="Wuertz S."/>
            <person name="Hohne C."/>
            <person name="Stock M."/>
            <person name="Gislard M."/>
            <person name="Lluch J."/>
            <person name="Milhes M."/>
            <person name="Lampietro C."/>
            <person name="Lopez Roques C."/>
            <person name="Donnadieu C."/>
            <person name="Du K."/>
            <person name="Schartl M."/>
            <person name="Guiguen Y."/>
        </authorList>
    </citation>
    <scope>NUCLEOTIDE SEQUENCE [LARGE SCALE GENOMIC DNA]</scope>
    <source>
        <strain evidence="14">Hh-F2</strain>
        <tissue evidence="14">Blood</tissue>
    </source>
</reference>
<evidence type="ECO:0000256" key="5">
    <source>
        <dbReference type="ARBA" id="ARBA00022989"/>
    </source>
</evidence>
<sequence>METTGANLTNSNQTSLYKCQFNESFKYILLPLSYGIVLFLGLVLNLTALYVLLFKTKRWKSNTIYMFNLAISDTLYIITLPFLIYYYADENDWPFGNAMCKIIRFLFYNNLYCSILFLSCISIHRFLGICYPMRSLQWVSVRRARVVSVAVWVTVVSFQSPIFYFSQTLSVQGEKICYDTTSKELFSYFLIYSSVISVLLFCLPFITVMLCYFLMAKKLQESSAGYSTSTSKKKSVRMIIIVLCVFVLCFLPFHITRMIYYFFRQFDYPCRMLEASSIAYKVTRPLASANSFLDPILYFLAGQSFRNQLTRKENKKSRSNMHSDITLTTKM</sequence>
<dbReference type="Pfam" id="PF00001">
    <property type="entry name" value="7tm_1"/>
    <property type="match status" value="1"/>
</dbReference>
<comment type="subcellular location">
    <subcellularLocation>
        <location evidence="1">Cell membrane</location>
        <topology evidence="1">Multi-pass membrane protein</topology>
    </subcellularLocation>
</comment>
<keyword evidence="9 10" id="KW-0807">Transducer</keyword>
<evidence type="ECO:0000256" key="4">
    <source>
        <dbReference type="ARBA" id="ARBA00022692"/>
    </source>
</evidence>
<feature type="transmembrane region" description="Helical" evidence="12">
    <location>
        <begin position="32"/>
        <end position="53"/>
    </location>
</feature>
<evidence type="ECO:0000256" key="8">
    <source>
        <dbReference type="ARBA" id="ARBA00023170"/>
    </source>
</evidence>
<organism evidence="14 15">
    <name type="scientific">Huso huso</name>
    <name type="common">Beluga</name>
    <name type="synonym">Acipenser huso</name>
    <dbReference type="NCBI Taxonomy" id="61971"/>
    <lineage>
        <taxon>Eukaryota</taxon>
        <taxon>Metazoa</taxon>
        <taxon>Chordata</taxon>
        <taxon>Craniata</taxon>
        <taxon>Vertebrata</taxon>
        <taxon>Euteleostomi</taxon>
        <taxon>Actinopterygii</taxon>
        <taxon>Chondrostei</taxon>
        <taxon>Acipenseriformes</taxon>
        <taxon>Acipenseridae</taxon>
        <taxon>Huso</taxon>
    </lineage>
</organism>
<evidence type="ECO:0000256" key="3">
    <source>
        <dbReference type="ARBA" id="ARBA00022475"/>
    </source>
</evidence>
<feature type="compositionally biased region" description="Polar residues" evidence="11">
    <location>
        <begin position="320"/>
        <end position="331"/>
    </location>
</feature>
<evidence type="ECO:0000256" key="6">
    <source>
        <dbReference type="ARBA" id="ARBA00023040"/>
    </source>
</evidence>
<dbReference type="PRINTS" id="PR00237">
    <property type="entry name" value="GPCRRHODOPSN"/>
</dbReference>
<keyword evidence="8 10" id="KW-0675">Receptor</keyword>
<keyword evidence="5 12" id="KW-1133">Transmembrane helix</keyword>
<keyword evidence="3" id="KW-1003">Cell membrane</keyword>
<comment type="caution">
    <text evidence="14">The sequence shown here is derived from an EMBL/GenBank/DDBJ whole genome shotgun (WGS) entry which is preliminary data.</text>
</comment>
<keyword evidence="6 10" id="KW-0297">G-protein coupled receptor</keyword>
<protein>
    <recommendedName>
        <fullName evidence="2">P2Y purinoceptor 2</fullName>
    </recommendedName>
</protein>
<evidence type="ECO:0000256" key="11">
    <source>
        <dbReference type="SAM" id="MobiDB-lite"/>
    </source>
</evidence>
<feature type="transmembrane region" description="Helical" evidence="12">
    <location>
        <begin position="65"/>
        <end position="87"/>
    </location>
</feature>
<evidence type="ECO:0000313" key="15">
    <source>
        <dbReference type="Proteomes" id="UP001369086"/>
    </source>
</evidence>
<evidence type="ECO:0000256" key="12">
    <source>
        <dbReference type="SAM" id="Phobius"/>
    </source>
</evidence>
<feature type="transmembrane region" description="Helical" evidence="12">
    <location>
        <begin position="185"/>
        <end position="215"/>
    </location>
</feature>
<keyword evidence="15" id="KW-1185">Reference proteome</keyword>
<evidence type="ECO:0000256" key="2">
    <source>
        <dbReference type="ARBA" id="ARBA00021855"/>
    </source>
</evidence>
<dbReference type="InterPro" id="IPR000276">
    <property type="entry name" value="GPCR_Rhodpsn"/>
</dbReference>
<feature type="domain" description="G-protein coupled receptors family 1 profile" evidence="13">
    <location>
        <begin position="44"/>
        <end position="298"/>
    </location>
</feature>
<dbReference type="InterPro" id="IPR017452">
    <property type="entry name" value="GPCR_Rhodpsn_7TM"/>
</dbReference>
<dbReference type="Gene3D" id="1.20.1070.10">
    <property type="entry name" value="Rhodopsin 7-helix transmembrane proteins"/>
    <property type="match status" value="1"/>
</dbReference>
<evidence type="ECO:0000256" key="10">
    <source>
        <dbReference type="RuleBase" id="RU000688"/>
    </source>
</evidence>
<dbReference type="PANTHER" id="PTHR24231:SF17">
    <property type="entry name" value="P2Y PURINOCEPTOR 2"/>
    <property type="match status" value="1"/>
</dbReference>
<evidence type="ECO:0000313" key="14">
    <source>
        <dbReference type="EMBL" id="KAK6485934.1"/>
    </source>
</evidence>
<dbReference type="PANTHER" id="PTHR24231">
    <property type="entry name" value="PURINOCEPTOR-RELATED G-PROTEIN COUPLED RECEPTOR"/>
    <property type="match status" value="1"/>
</dbReference>